<evidence type="ECO:0000256" key="1">
    <source>
        <dbReference type="ARBA" id="ARBA00004141"/>
    </source>
</evidence>
<feature type="transmembrane region" description="Helical" evidence="5">
    <location>
        <begin position="94"/>
        <end position="115"/>
    </location>
</feature>
<feature type="transmembrane region" description="Helical" evidence="5">
    <location>
        <begin position="122"/>
        <end position="143"/>
    </location>
</feature>
<evidence type="ECO:0000313" key="7">
    <source>
        <dbReference type="EMBL" id="GAA3912651.1"/>
    </source>
</evidence>
<evidence type="ECO:0000256" key="4">
    <source>
        <dbReference type="ARBA" id="ARBA00023136"/>
    </source>
</evidence>
<evidence type="ECO:0000256" key="5">
    <source>
        <dbReference type="SAM" id="Phobius"/>
    </source>
</evidence>
<dbReference type="RefSeq" id="WP_344795003.1">
    <property type="nucleotide sequence ID" value="NZ_BAABBN010000004.1"/>
</dbReference>
<feature type="transmembrane region" description="Helical" evidence="5">
    <location>
        <begin position="71"/>
        <end position="88"/>
    </location>
</feature>
<keyword evidence="8" id="KW-1185">Reference proteome</keyword>
<dbReference type="EMBL" id="BAABBN010000004">
    <property type="protein sequence ID" value="GAA3912651.1"/>
    <property type="molecule type" value="Genomic_DNA"/>
</dbReference>
<evidence type="ECO:0000256" key="3">
    <source>
        <dbReference type="ARBA" id="ARBA00022989"/>
    </source>
</evidence>
<dbReference type="Proteomes" id="UP001501565">
    <property type="component" value="Unassembled WGS sequence"/>
</dbReference>
<protein>
    <recommendedName>
        <fullName evidence="6">O-antigen ligase-related domain-containing protein</fullName>
    </recommendedName>
</protein>
<sequence length="398" mass="44729">MKVRVPATQREWMSLLMIIAIFVVDAVFRVRSYDDKSLDTQVVLKLLVYCWIFMLGGLLQRETGVTFRYLHNKAVLLLIVGFTLSSFWAPNMAYALVASFSLLSYFLFITSYASLNGTDELLTCMAKALFIFICVSFLFYFFIPEVGKISYWEFDVYVEGGRMSGIAGSANNLGRIACLGVILSVYFMVKGKTGRLYKWLLILSLAALVLSLNRSSFLMAIIGSWIVTFSWRYRQIYALVLLIGVICIIGSMFFLEDLLLILSRSGNLDEILTFTGRTYIWSVVTDLLLEKPLIGYGYGSSMFVLPVYEYAIGFTASHAHNMILQVLLYLGVVGGLIMMSSFILFFVGQKNITKIQMALIVYVLYNGLLESGAFNGLVNITTVALFVAFNAVEREKVS</sequence>
<feature type="transmembrane region" description="Helical" evidence="5">
    <location>
        <begin position="42"/>
        <end position="59"/>
    </location>
</feature>
<reference evidence="8" key="1">
    <citation type="journal article" date="2019" name="Int. J. Syst. Evol. Microbiol.">
        <title>The Global Catalogue of Microorganisms (GCM) 10K type strain sequencing project: providing services to taxonomists for standard genome sequencing and annotation.</title>
        <authorList>
            <consortium name="The Broad Institute Genomics Platform"/>
            <consortium name="The Broad Institute Genome Sequencing Center for Infectious Disease"/>
            <person name="Wu L."/>
            <person name="Ma J."/>
        </authorList>
    </citation>
    <scope>NUCLEOTIDE SEQUENCE [LARGE SCALE GENOMIC DNA]</scope>
    <source>
        <strain evidence="8">JCM 17551</strain>
    </source>
</reference>
<evidence type="ECO:0000259" key="6">
    <source>
        <dbReference type="Pfam" id="PF04932"/>
    </source>
</evidence>
<comment type="subcellular location">
    <subcellularLocation>
        <location evidence="1">Membrane</location>
        <topology evidence="1">Multi-pass membrane protein</topology>
    </subcellularLocation>
</comment>
<comment type="caution">
    <text evidence="7">The sequence shown here is derived from an EMBL/GenBank/DDBJ whole genome shotgun (WGS) entry which is preliminary data.</text>
</comment>
<accession>A0ABP7M3J7</accession>
<feature type="transmembrane region" description="Helical" evidence="5">
    <location>
        <begin position="235"/>
        <end position="255"/>
    </location>
</feature>
<name>A0ABP7M3J7_9GAMM</name>
<feature type="transmembrane region" description="Helical" evidence="5">
    <location>
        <begin position="12"/>
        <end position="30"/>
    </location>
</feature>
<dbReference type="InterPro" id="IPR051533">
    <property type="entry name" value="WaaL-like"/>
</dbReference>
<dbReference type="PANTHER" id="PTHR37422">
    <property type="entry name" value="TEICHURONIC ACID BIOSYNTHESIS PROTEIN TUAE"/>
    <property type="match status" value="1"/>
</dbReference>
<feature type="transmembrane region" description="Helical" evidence="5">
    <location>
        <begin position="326"/>
        <end position="347"/>
    </location>
</feature>
<keyword evidence="4 5" id="KW-0472">Membrane</keyword>
<keyword evidence="2 5" id="KW-0812">Transmembrane</keyword>
<keyword evidence="3 5" id="KW-1133">Transmembrane helix</keyword>
<feature type="domain" description="O-antigen ligase-related" evidence="6">
    <location>
        <begin position="200"/>
        <end position="338"/>
    </location>
</feature>
<feature type="transmembrane region" description="Helical" evidence="5">
    <location>
        <begin position="199"/>
        <end position="223"/>
    </location>
</feature>
<organism evidence="7 8">
    <name type="scientific">Litoribacillus peritrichatus</name>
    <dbReference type="NCBI Taxonomy" id="718191"/>
    <lineage>
        <taxon>Bacteria</taxon>
        <taxon>Pseudomonadati</taxon>
        <taxon>Pseudomonadota</taxon>
        <taxon>Gammaproteobacteria</taxon>
        <taxon>Oceanospirillales</taxon>
        <taxon>Oceanospirillaceae</taxon>
        <taxon>Litoribacillus</taxon>
    </lineage>
</organism>
<dbReference type="PANTHER" id="PTHR37422:SF13">
    <property type="entry name" value="LIPOPOLYSACCHARIDE BIOSYNTHESIS PROTEIN PA4999-RELATED"/>
    <property type="match status" value="1"/>
</dbReference>
<proteinExistence type="predicted"/>
<feature type="transmembrane region" description="Helical" evidence="5">
    <location>
        <begin position="163"/>
        <end position="187"/>
    </location>
</feature>
<feature type="transmembrane region" description="Helical" evidence="5">
    <location>
        <begin position="372"/>
        <end position="392"/>
    </location>
</feature>
<evidence type="ECO:0000256" key="2">
    <source>
        <dbReference type="ARBA" id="ARBA00022692"/>
    </source>
</evidence>
<dbReference type="Pfam" id="PF04932">
    <property type="entry name" value="Wzy_C"/>
    <property type="match status" value="1"/>
</dbReference>
<gene>
    <name evidence="7" type="ORF">GCM10022277_04250</name>
</gene>
<dbReference type="InterPro" id="IPR007016">
    <property type="entry name" value="O-antigen_ligase-rel_domated"/>
</dbReference>
<evidence type="ECO:0000313" key="8">
    <source>
        <dbReference type="Proteomes" id="UP001501565"/>
    </source>
</evidence>